<dbReference type="SUPFAM" id="SSF46966">
    <property type="entry name" value="Spectrin repeat"/>
    <property type="match status" value="1"/>
</dbReference>
<name>A0ABQ9V312_SAGOE</name>
<dbReference type="Proteomes" id="UP001266305">
    <property type="component" value="Unassembled WGS sequence"/>
</dbReference>
<gene>
    <name evidence="1" type="primary">SPTBN5_4</name>
    <name evidence="1" type="ORF">P7K49_017610</name>
</gene>
<sequence length="124" mass="13739">MPKVPMGPAQHRLQLEARAGWKESPLGSSVEEVEQLIRKHNVFLKVLTAQDKKEAALREQLKALRGPRGQDPLPAVLQRRARVKELAESRGHALCASLLMAGFIQAATQVRGHPQPRAFQGDHT</sequence>
<keyword evidence="2" id="KW-1185">Reference proteome</keyword>
<proteinExistence type="predicted"/>
<dbReference type="Gene3D" id="1.20.58.60">
    <property type="match status" value="1"/>
</dbReference>
<dbReference type="EMBL" id="JASSZA010000008">
    <property type="protein sequence ID" value="KAK2103754.1"/>
    <property type="molecule type" value="Genomic_DNA"/>
</dbReference>
<accession>A0ABQ9V312</accession>
<protein>
    <submittedName>
        <fullName evidence="1">Spectrin beta chain, non-erythrocytic 5</fullName>
    </submittedName>
</protein>
<organism evidence="1 2">
    <name type="scientific">Saguinus oedipus</name>
    <name type="common">Cotton-top tamarin</name>
    <name type="synonym">Oedipomidas oedipus</name>
    <dbReference type="NCBI Taxonomy" id="9490"/>
    <lineage>
        <taxon>Eukaryota</taxon>
        <taxon>Metazoa</taxon>
        <taxon>Chordata</taxon>
        <taxon>Craniata</taxon>
        <taxon>Vertebrata</taxon>
        <taxon>Euteleostomi</taxon>
        <taxon>Mammalia</taxon>
        <taxon>Eutheria</taxon>
        <taxon>Euarchontoglires</taxon>
        <taxon>Primates</taxon>
        <taxon>Haplorrhini</taxon>
        <taxon>Platyrrhini</taxon>
        <taxon>Cebidae</taxon>
        <taxon>Callitrichinae</taxon>
        <taxon>Saguinus</taxon>
    </lineage>
</organism>
<evidence type="ECO:0000313" key="1">
    <source>
        <dbReference type="EMBL" id="KAK2103754.1"/>
    </source>
</evidence>
<reference evidence="1 2" key="1">
    <citation type="submission" date="2023-05" db="EMBL/GenBank/DDBJ databases">
        <title>B98-5 Cell Line De Novo Hybrid Assembly: An Optical Mapping Approach.</title>
        <authorList>
            <person name="Kananen K."/>
            <person name="Auerbach J.A."/>
            <person name="Kautto E."/>
            <person name="Blachly J.S."/>
        </authorList>
    </citation>
    <scope>NUCLEOTIDE SEQUENCE [LARGE SCALE GENOMIC DNA]</scope>
    <source>
        <strain evidence="1">B95-8</strain>
        <tissue evidence="1">Cell line</tissue>
    </source>
</reference>
<comment type="caution">
    <text evidence="1">The sequence shown here is derived from an EMBL/GenBank/DDBJ whole genome shotgun (WGS) entry which is preliminary data.</text>
</comment>
<evidence type="ECO:0000313" key="2">
    <source>
        <dbReference type="Proteomes" id="UP001266305"/>
    </source>
</evidence>